<reference evidence="1" key="1">
    <citation type="submission" date="2019-04" db="EMBL/GenBank/DDBJ databases">
        <authorList>
            <consortium name="Pathogen Informatics"/>
        </authorList>
    </citation>
    <scope>NUCLEOTIDE SEQUENCE</scope>
    <source>
        <strain evidence="1">NCTC9183</strain>
    </source>
</reference>
<gene>
    <name evidence="1" type="ORF">NCTC9183_04337</name>
</gene>
<evidence type="ECO:0000313" key="1">
    <source>
        <dbReference type="EMBL" id="VTM56874.1"/>
    </source>
</evidence>
<name>A0A4P0Y9K8_KLEPN</name>
<accession>A0A4P0Y9K8</accession>
<sequence>MAHSVRHFFCPQHEGYWVSRPLSDELFCADSDVAVLPAPADTTTGYPALLDIAFFQLQVIHCFILCEGVKRRWQRVSDGPGVFPFGLRKRPVDFDIAFTIRLDGKLHRLIDNPYRASRFSPG</sequence>
<organism evidence="1">
    <name type="scientific">Klebsiella pneumoniae</name>
    <dbReference type="NCBI Taxonomy" id="573"/>
    <lineage>
        <taxon>Bacteria</taxon>
        <taxon>Pseudomonadati</taxon>
        <taxon>Pseudomonadota</taxon>
        <taxon>Gammaproteobacteria</taxon>
        <taxon>Enterobacterales</taxon>
        <taxon>Enterobacteriaceae</taxon>
        <taxon>Klebsiella/Raoultella group</taxon>
        <taxon>Klebsiella</taxon>
        <taxon>Klebsiella pneumoniae complex</taxon>
    </lineage>
</organism>
<proteinExistence type="predicted"/>
<protein>
    <submittedName>
        <fullName evidence="1">Uncharacterized protein</fullName>
    </submittedName>
</protein>
<dbReference type="Proteomes" id="UP000507695">
    <property type="component" value="Unassembled WGS sequence"/>
</dbReference>
<dbReference type="EMBL" id="CABDVL010000003">
    <property type="protein sequence ID" value="VTM56874.1"/>
    <property type="molecule type" value="Genomic_DNA"/>
</dbReference>
<dbReference type="AlphaFoldDB" id="A0A4P0Y9K8"/>